<keyword evidence="6" id="KW-1185">Reference proteome</keyword>
<dbReference type="Gene3D" id="3.30.70.270">
    <property type="match status" value="1"/>
</dbReference>
<comment type="catalytic activity">
    <reaction evidence="2">
        <text>2 GTP = 3',3'-c-di-GMP + 2 diphosphate</text>
        <dbReference type="Rhea" id="RHEA:24898"/>
        <dbReference type="ChEBI" id="CHEBI:33019"/>
        <dbReference type="ChEBI" id="CHEBI:37565"/>
        <dbReference type="ChEBI" id="CHEBI:58805"/>
        <dbReference type="EC" id="2.7.7.65"/>
    </reaction>
</comment>
<keyword evidence="5" id="KW-0548">Nucleotidyltransferase</keyword>
<accession>A0ABW7FIA9</accession>
<dbReference type="NCBIfam" id="TIGR00254">
    <property type="entry name" value="GGDEF"/>
    <property type="match status" value="1"/>
</dbReference>
<feature type="region of interest" description="Disordered" evidence="3">
    <location>
        <begin position="149"/>
        <end position="168"/>
    </location>
</feature>
<dbReference type="InterPro" id="IPR050469">
    <property type="entry name" value="Diguanylate_Cyclase"/>
</dbReference>
<dbReference type="InterPro" id="IPR000160">
    <property type="entry name" value="GGDEF_dom"/>
</dbReference>
<proteinExistence type="predicted"/>
<dbReference type="PROSITE" id="PS50887">
    <property type="entry name" value="GGDEF"/>
    <property type="match status" value="1"/>
</dbReference>
<evidence type="ECO:0000313" key="5">
    <source>
        <dbReference type="EMBL" id="MFG6441054.1"/>
    </source>
</evidence>
<dbReference type="PANTHER" id="PTHR45138">
    <property type="entry name" value="REGULATORY COMPONENTS OF SENSORY TRANSDUCTION SYSTEM"/>
    <property type="match status" value="1"/>
</dbReference>
<dbReference type="Proteomes" id="UP001606301">
    <property type="component" value="Unassembled WGS sequence"/>
</dbReference>
<sequence length="168" mass="17839">MLTGAGNRRFLERWFRDVAPQLEAAGSPLAFVMIDVDHFRRVNDVHGHAAGDAVLVALAQLAMHHIRQGDAFARLGGEEFVIVLPDTTPAHAAQFCERLRGQIEALRIALPGGGELSVTISQGIAFAPPYELSDLTARADAAMYAAKRGGRNRVSADDGAQPSGPTGA</sequence>
<gene>
    <name evidence="5" type="ORF">ACG0Z3_10225</name>
</gene>
<dbReference type="RefSeq" id="WP_394397380.1">
    <property type="nucleotide sequence ID" value="NZ_JBIGHW010000004.1"/>
</dbReference>
<dbReference type="EC" id="2.7.7.65" evidence="1"/>
<dbReference type="Pfam" id="PF00990">
    <property type="entry name" value="GGDEF"/>
    <property type="match status" value="1"/>
</dbReference>
<protein>
    <recommendedName>
        <fullName evidence="1">diguanylate cyclase</fullName>
        <ecNumber evidence="1">2.7.7.65</ecNumber>
    </recommendedName>
</protein>
<feature type="domain" description="GGDEF" evidence="4">
    <location>
        <begin position="27"/>
        <end position="159"/>
    </location>
</feature>
<dbReference type="PANTHER" id="PTHR45138:SF9">
    <property type="entry name" value="DIGUANYLATE CYCLASE DGCM-RELATED"/>
    <property type="match status" value="1"/>
</dbReference>
<reference evidence="5 6" key="1">
    <citation type="submission" date="2024-08" db="EMBL/GenBank/DDBJ databases">
        <authorList>
            <person name="Lu H."/>
        </authorList>
    </citation>
    <scope>NUCLEOTIDE SEQUENCE [LARGE SCALE GENOMIC DNA]</scope>
    <source>
        <strain evidence="5 6">LKC17W</strain>
    </source>
</reference>
<keyword evidence="5" id="KW-0808">Transferase</keyword>
<comment type="caution">
    <text evidence="5">The sequence shown here is derived from an EMBL/GenBank/DDBJ whole genome shotgun (WGS) entry which is preliminary data.</text>
</comment>
<evidence type="ECO:0000256" key="3">
    <source>
        <dbReference type="SAM" id="MobiDB-lite"/>
    </source>
</evidence>
<dbReference type="EMBL" id="JBIGHW010000004">
    <property type="protein sequence ID" value="MFG6441054.1"/>
    <property type="molecule type" value="Genomic_DNA"/>
</dbReference>
<dbReference type="CDD" id="cd01949">
    <property type="entry name" value="GGDEF"/>
    <property type="match status" value="1"/>
</dbReference>
<dbReference type="SUPFAM" id="SSF55073">
    <property type="entry name" value="Nucleotide cyclase"/>
    <property type="match status" value="1"/>
</dbReference>
<evidence type="ECO:0000313" key="6">
    <source>
        <dbReference type="Proteomes" id="UP001606301"/>
    </source>
</evidence>
<dbReference type="InterPro" id="IPR029787">
    <property type="entry name" value="Nucleotide_cyclase"/>
</dbReference>
<evidence type="ECO:0000259" key="4">
    <source>
        <dbReference type="PROSITE" id="PS50887"/>
    </source>
</evidence>
<dbReference type="GO" id="GO:0052621">
    <property type="term" value="F:diguanylate cyclase activity"/>
    <property type="evidence" value="ECO:0007669"/>
    <property type="project" value="UniProtKB-EC"/>
</dbReference>
<organism evidence="5 6">
    <name type="scientific">Pelomonas margarita</name>
    <dbReference type="NCBI Taxonomy" id="3299031"/>
    <lineage>
        <taxon>Bacteria</taxon>
        <taxon>Pseudomonadati</taxon>
        <taxon>Pseudomonadota</taxon>
        <taxon>Betaproteobacteria</taxon>
        <taxon>Burkholderiales</taxon>
        <taxon>Sphaerotilaceae</taxon>
        <taxon>Roseateles</taxon>
    </lineage>
</organism>
<evidence type="ECO:0000256" key="2">
    <source>
        <dbReference type="ARBA" id="ARBA00034247"/>
    </source>
</evidence>
<evidence type="ECO:0000256" key="1">
    <source>
        <dbReference type="ARBA" id="ARBA00012528"/>
    </source>
</evidence>
<dbReference type="InterPro" id="IPR043128">
    <property type="entry name" value="Rev_trsase/Diguanyl_cyclase"/>
</dbReference>
<dbReference type="SMART" id="SM00267">
    <property type="entry name" value="GGDEF"/>
    <property type="match status" value="1"/>
</dbReference>
<name>A0ABW7FIA9_9BURK</name>